<accession>A0A1K1RAC5</accession>
<dbReference type="Pfam" id="PF06580">
    <property type="entry name" value="His_kinase"/>
    <property type="match status" value="1"/>
</dbReference>
<dbReference type="GO" id="GO:0000155">
    <property type="term" value="F:phosphorelay sensor kinase activity"/>
    <property type="evidence" value="ECO:0007669"/>
    <property type="project" value="InterPro"/>
</dbReference>
<dbReference type="EMBL" id="FPJE01000021">
    <property type="protein sequence ID" value="SFW68763.1"/>
    <property type="molecule type" value="Genomic_DNA"/>
</dbReference>
<dbReference type="Proteomes" id="UP000182248">
    <property type="component" value="Unassembled WGS sequence"/>
</dbReference>
<feature type="transmembrane region" description="Helical" evidence="1">
    <location>
        <begin position="49"/>
        <end position="67"/>
    </location>
</feature>
<dbReference type="PANTHER" id="PTHR34220:SF7">
    <property type="entry name" value="SENSOR HISTIDINE KINASE YPDA"/>
    <property type="match status" value="1"/>
</dbReference>
<dbReference type="RefSeq" id="WP_072318505.1">
    <property type="nucleotide sequence ID" value="NZ_FPJE01000021.1"/>
</dbReference>
<keyword evidence="3" id="KW-0418">Kinase</keyword>
<organism evidence="3 4">
    <name type="scientific">Sinomicrobium oceani</name>
    <dbReference type="NCBI Taxonomy" id="1150368"/>
    <lineage>
        <taxon>Bacteria</taxon>
        <taxon>Pseudomonadati</taxon>
        <taxon>Bacteroidota</taxon>
        <taxon>Flavobacteriia</taxon>
        <taxon>Flavobacteriales</taxon>
        <taxon>Flavobacteriaceae</taxon>
        <taxon>Sinomicrobium</taxon>
    </lineage>
</organism>
<evidence type="ECO:0000259" key="2">
    <source>
        <dbReference type="Pfam" id="PF06580"/>
    </source>
</evidence>
<keyword evidence="4" id="KW-1185">Reference proteome</keyword>
<dbReference type="InterPro" id="IPR036890">
    <property type="entry name" value="HATPase_C_sf"/>
</dbReference>
<feature type="transmembrane region" description="Helical" evidence="1">
    <location>
        <begin position="79"/>
        <end position="102"/>
    </location>
</feature>
<dbReference type="Gene3D" id="3.30.565.10">
    <property type="entry name" value="Histidine kinase-like ATPase, C-terminal domain"/>
    <property type="match status" value="1"/>
</dbReference>
<protein>
    <submittedName>
        <fullName evidence="3">Histidine kinase</fullName>
    </submittedName>
</protein>
<dbReference type="InterPro" id="IPR010559">
    <property type="entry name" value="Sig_transdc_His_kin_internal"/>
</dbReference>
<evidence type="ECO:0000313" key="4">
    <source>
        <dbReference type="Proteomes" id="UP000182248"/>
    </source>
</evidence>
<keyword evidence="1" id="KW-0472">Membrane</keyword>
<reference evidence="3 4" key="1">
    <citation type="submission" date="2016-11" db="EMBL/GenBank/DDBJ databases">
        <authorList>
            <person name="Jaros S."/>
            <person name="Januszkiewicz K."/>
            <person name="Wedrychowicz H."/>
        </authorList>
    </citation>
    <scope>NUCLEOTIDE SEQUENCE [LARGE SCALE GENOMIC DNA]</scope>
    <source>
        <strain evidence="3 4">CGMCC 1.12145</strain>
    </source>
</reference>
<evidence type="ECO:0000256" key="1">
    <source>
        <dbReference type="SAM" id="Phobius"/>
    </source>
</evidence>
<sequence length="352" mass="41103">MNTTPGPITYNYKIPLKFHLLFWLVYYIFNTVRWGGYFDDYLYSAKSNLVSFFVSILFCYWHIYVLIPTYVLKKRVLPYIMWIIVSSVFFYFLKTGMIYVFIDKTIWPEAPVGQTAPGFNHFTTVVLGEWYVVAFVSAIKLTVDWISIKNQRDELQHLQLQTEIKYLRSQIQPHFFFNTLNSLYALTLQKSDNAPKVVVKLSEIMRYVLYEVQESEIQLTREIRYINSYINLEELRCDHIQFSLNIIGNIEDIRTPPLLFLPFIENCFKHGGSTGEGVQIDITLKSLPGDNSLHFLVRNTINPEDRSITAKGGIGLQNVKRRLYLLYQNNFTLQTGIRRGCFVAYLKIPVAA</sequence>
<dbReference type="PANTHER" id="PTHR34220">
    <property type="entry name" value="SENSOR HISTIDINE KINASE YPDA"/>
    <property type="match status" value="1"/>
</dbReference>
<keyword evidence="1" id="KW-0812">Transmembrane</keyword>
<proteinExistence type="predicted"/>
<dbReference type="AlphaFoldDB" id="A0A1K1RAC5"/>
<dbReference type="GO" id="GO:0016020">
    <property type="term" value="C:membrane"/>
    <property type="evidence" value="ECO:0007669"/>
    <property type="project" value="InterPro"/>
</dbReference>
<keyword evidence="1" id="KW-1133">Transmembrane helix</keyword>
<feature type="transmembrane region" description="Helical" evidence="1">
    <location>
        <begin position="122"/>
        <end position="143"/>
    </location>
</feature>
<dbReference type="STRING" id="1150368.SAMN02927921_03320"/>
<name>A0A1K1RAC5_9FLAO</name>
<gene>
    <name evidence="3" type="ORF">SAMN02927921_03320</name>
</gene>
<keyword evidence="3" id="KW-0808">Transferase</keyword>
<evidence type="ECO:0000313" key="3">
    <source>
        <dbReference type="EMBL" id="SFW68763.1"/>
    </source>
</evidence>
<feature type="domain" description="Signal transduction histidine kinase internal region" evidence="2">
    <location>
        <begin position="163"/>
        <end position="238"/>
    </location>
</feature>
<dbReference type="InterPro" id="IPR050640">
    <property type="entry name" value="Bact_2-comp_sensor_kinase"/>
</dbReference>